<organism evidence="2 3">
    <name type="scientific">Chlamydomonas schloesseri</name>
    <dbReference type="NCBI Taxonomy" id="2026947"/>
    <lineage>
        <taxon>Eukaryota</taxon>
        <taxon>Viridiplantae</taxon>
        <taxon>Chlorophyta</taxon>
        <taxon>core chlorophytes</taxon>
        <taxon>Chlorophyceae</taxon>
        <taxon>CS clade</taxon>
        <taxon>Chlamydomonadales</taxon>
        <taxon>Chlamydomonadaceae</taxon>
        <taxon>Chlamydomonas</taxon>
    </lineage>
</organism>
<dbReference type="GO" id="GO:0005930">
    <property type="term" value="C:axoneme"/>
    <property type="evidence" value="ECO:0007669"/>
    <property type="project" value="UniProtKB-SubCell"/>
</dbReference>
<protein>
    <submittedName>
        <fullName evidence="2">Uncharacterized protein</fullName>
    </submittedName>
</protein>
<proteinExistence type="predicted"/>
<dbReference type="OrthoDB" id="10513191at2759"/>
<accession>A0A835WVQ1</accession>
<comment type="caution">
    <text evidence="2">The sequence shown here is derived from an EMBL/GenBank/DDBJ whole genome shotgun (WGS) entry which is preliminary data.</text>
</comment>
<keyword evidence="3" id="KW-1185">Reference proteome</keyword>
<dbReference type="AlphaFoldDB" id="A0A835WVQ1"/>
<dbReference type="EMBL" id="JAEHOD010000002">
    <property type="protein sequence ID" value="KAG2454292.1"/>
    <property type="molecule type" value="Genomic_DNA"/>
</dbReference>
<dbReference type="SUPFAM" id="SSF52058">
    <property type="entry name" value="L domain-like"/>
    <property type="match status" value="1"/>
</dbReference>
<comment type="subcellular location">
    <subcellularLocation>
        <location evidence="1">Cytoplasm</location>
        <location evidence="1">Cytoskeleton</location>
        <location evidence="1">Cilium axoneme</location>
    </subcellularLocation>
</comment>
<name>A0A835WVQ1_9CHLO</name>
<evidence type="ECO:0000313" key="3">
    <source>
        <dbReference type="Proteomes" id="UP000613740"/>
    </source>
</evidence>
<evidence type="ECO:0000313" key="2">
    <source>
        <dbReference type="EMBL" id="KAG2454292.1"/>
    </source>
</evidence>
<reference evidence="2" key="1">
    <citation type="journal article" date="2020" name="bioRxiv">
        <title>Comparative genomics of Chlamydomonas.</title>
        <authorList>
            <person name="Craig R.J."/>
            <person name="Hasan A.R."/>
            <person name="Ness R.W."/>
            <person name="Keightley P.D."/>
        </authorList>
    </citation>
    <scope>NUCLEOTIDE SEQUENCE</scope>
    <source>
        <strain evidence="2">CCAP 11/173</strain>
    </source>
</reference>
<dbReference type="Gene3D" id="3.80.10.10">
    <property type="entry name" value="Ribonuclease Inhibitor"/>
    <property type="match status" value="1"/>
</dbReference>
<dbReference type="InterPro" id="IPR032675">
    <property type="entry name" value="LRR_dom_sf"/>
</dbReference>
<gene>
    <name evidence="2" type="ORF">HYH02_001321</name>
</gene>
<sequence length="180" mass="19237">MQQNFVGLPVSYSALTNLVRLNLSNSNFQGGPVPTAFPAQWSTLTGLRAGSLDLSYNRYLGGTIPMAWNSTIAGFLNINVTGTGACGNIPTSPGYPALAVALIGYPLPPTCEDVYARRVLERDMKPQLDSNMRPGSVCDLTTAWNKFSTLDTWTGVTTSVVTTSGVDVNVVSGLRIVDCW</sequence>
<evidence type="ECO:0000256" key="1">
    <source>
        <dbReference type="ARBA" id="ARBA00004430"/>
    </source>
</evidence>
<dbReference type="Proteomes" id="UP000613740">
    <property type="component" value="Unassembled WGS sequence"/>
</dbReference>